<evidence type="ECO:0000259" key="3">
    <source>
        <dbReference type="PROSITE" id="PS51186"/>
    </source>
</evidence>
<evidence type="ECO:0000256" key="1">
    <source>
        <dbReference type="ARBA" id="ARBA00022679"/>
    </source>
</evidence>
<dbReference type="OrthoDB" id="6283299at2759"/>
<gene>
    <name evidence="5" type="primary">LOC111103883</name>
</gene>
<dbReference type="Proteomes" id="UP000694844">
    <property type="component" value="Chromosome 7"/>
</dbReference>
<keyword evidence="4" id="KW-1185">Reference proteome</keyword>
<dbReference type="RefSeq" id="XP_022293172.1">
    <property type="nucleotide sequence ID" value="XM_022437464.1"/>
</dbReference>
<dbReference type="Pfam" id="PF00583">
    <property type="entry name" value="Acetyltransf_1"/>
    <property type="match status" value="1"/>
</dbReference>
<keyword evidence="1" id="KW-0808">Transferase</keyword>
<dbReference type="SUPFAM" id="SSF55729">
    <property type="entry name" value="Acyl-CoA N-acyltransferases (Nat)"/>
    <property type="match status" value="1"/>
</dbReference>
<dbReference type="CDD" id="cd04301">
    <property type="entry name" value="NAT_SF"/>
    <property type="match status" value="1"/>
</dbReference>
<feature type="domain" description="N-acetyltransferase" evidence="3">
    <location>
        <begin position="28"/>
        <end position="229"/>
    </location>
</feature>
<dbReference type="PANTHER" id="PTHR43420">
    <property type="entry name" value="ACETYLTRANSFERASE"/>
    <property type="match status" value="1"/>
</dbReference>
<dbReference type="AlphaFoldDB" id="A0A8B8ANQ6"/>
<name>A0A8B8ANQ6_CRAVI</name>
<dbReference type="PROSITE" id="PS51186">
    <property type="entry name" value="GNAT"/>
    <property type="match status" value="1"/>
</dbReference>
<dbReference type="InterPro" id="IPR016181">
    <property type="entry name" value="Acyl_CoA_acyltransferase"/>
</dbReference>
<evidence type="ECO:0000256" key="2">
    <source>
        <dbReference type="ARBA" id="ARBA00023315"/>
    </source>
</evidence>
<accession>A0A8B8ANQ6</accession>
<dbReference type="KEGG" id="cvn:111103883"/>
<reference evidence="5" key="1">
    <citation type="submission" date="2025-08" db="UniProtKB">
        <authorList>
            <consortium name="RefSeq"/>
        </authorList>
    </citation>
    <scope>IDENTIFICATION</scope>
    <source>
        <tissue evidence="5">Whole sample</tissue>
    </source>
</reference>
<dbReference type="InterPro" id="IPR050680">
    <property type="entry name" value="YpeA/RimI_acetyltransf"/>
</dbReference>
<dbReference type="GeneID" id="111103883"/>
<dbReference type="InterPro" id="IPR000182">
    <property type="entry name" value="GNAT_dom"/>
</dbReference>
<evidence type="ECO:0000313" key="5">
    <source>
        <dbReference type="RefSeq" id="XP_022293172.1"/>
    </source>
</evidence>
<organism evidence="4 5">
    <name type="scientific">Crassostrea virginica</name>
    <name type="common">Eastern oyster</name>
    <dbReference type="NCBI Taxonomy" id="6565"/>
    <lineage>
        <taxon>Eukaryota</taxon>
        <taxon>Metazoa</taxon>
        <taxon>Spiralia</taxon>
        <taxon>Lophotrochozoa</taxon>
        <taxon>Mollusca</taxon>
        <taxon>Bivalvia</taxon>
        <taxon>Autobranchia</taxon>
        <taxon>Pteriomorphia</taxon>
        <taxon>Ostreida</taxon>
        <taxon>Ostreoidea</taxon>
        <taxon>Ostreidae</taxon>
        <taxon>Crassostrea</taxon>
    </lineage>
</organism>
<dbReference type="GO" id="GO:0016747">
    <property type="term" value="F:acyltransferase activity, transferring groups other than amino-acyl groups"/>
    <property type="evidence" value="ECO:0007669"/>
    <property type="project" value="InterPro"/>
</dbReference>
<evidence type="ECO:0000313" key="4">
    <source>
        <dbReference type="Proteomes" id="UP000694844"/>
    </source>
</evidence>
<dbReference type="Gene3D" id="3.40.630.30">
    <property type="match status" value="1"/>
</dbReference>
<protein>
    <submittedName>
        <fullName evidence="5">Uncharacterized protein LOC111103883 isoform X1</fullName>
    </submittedName>
</protein>
<dbReference type="PANTHER" id="PTHR43420:SF47">
    <property type="entry name" value="N-ACETYLTRANSFERASE DOMAIN-CONTAINING PROTEIN"/>
    <property type="match status" value="1"/>
</dbReference>
<keyword evidence="2" id="KW-0012">Acyltransferase</keyword>
<sequence length="235" mass="26468">MTNEAVTVTSPHLDGDQHALVIYKSGPVTLRHLTDTEDDRQFVGSMMVAAFEQKLVHATSRGSLPDMRDSYASSLRGRQPIFYERHLIAEFEGQKAGSCAIRYHGDDELFQDREEDMAPVGCTDFCGLQLLQNASKDEVPPENCFLHYLSVDAKFRKKGIGKMLLNTAETDAKEKGCPVIFLWVASSNKAKKFFEDQGYEVKDRETRCGCGLWCMTGIRELNRMEKMLGLIADEN</sequence>
<proteinExistence type="predicted"/>